<comment type="caution">
    <text evidence="3">The sequence shown here is derived from an EMBL/GenBank/DDBJ whole genome shotgun (WGS) entry which is preliminary data.</text>
</comment>
<organism evidence="3">
    <name type="scientific">marine sediment metagenome</name>
    <dbReference type="NCBI Taxonomy" id="412755"/>
    <lineage>
        <taxon>unclassified sequences</taxon>
        <taxon>metagenomes</taxon>
        <taxon>ecological metagenomes</taxon>
    </lineage>
</organism>
<evidence type="ECO:0000256" key="1">
    <source>
        <dbReference type="ARBA" id="ARBA00023235"/>
    </source>
</evidence>
<feature type="non-terminal residue" evidence="3">
    <location>
        <position position="199"/>
    </location>
</feature>
<gene>
    <name evidence="3" type="ORF">S01H1_31460</name>
</gene>
<accession>X0TTQ6</accession>
<dbReference type="Gene3D" id="3.20.20.150">
    <property type="entry name" value="Divalent-metal-dependent TIM barrel enzymes"/>
    <property type="match status" value="1"/>
</dbReference>
<dbReference type="InterPro" id="IPR050417">
    <property type="entry name" value="Sugar_Epim/Isomerase"/>
</dbReference>
<dbReference type="GO" id="GO:0016853">
    <property type="term" value="F:isomerase activity"/>
    <property type="evidence" value="ECO:0007669"/>
    <property type="project" value="UniProtKB-KW"/>
</dbReference>
<feature type="domain" description="Xylose isomerase-like TIM barrel" evidence="2">
    <location>
        <begin position="24"/>
        <end position="198"/>
    </location>
</feature>
<dbReference type="PANTHER" id="PTHR43489:SF3">
    <property type="entry name" value="XYLOSE ISOMERASE DOMAIN PROTEIN TIM BARREL"/>
    <property type="match status" value="1"/>
</dbReference>
<dbReference type="InterPro" id="IPR036237">
    <property type="entry name" value="Xyl_isomerase-like_sf"/>
</dbReference>
<dbReference type="SUPFAM" id="SSF51658">
    <property type="entry name" value="Xylose isomerase-like"/>
    <property type="match status" value="1"/>
</dbReference>
<reference evidence="3" key="1">
    <citation type="journal article" date="2014" name="Front. Microbiol.">
        <title>High frequency of phylogenetically diverse reductive dehalogenase-homologous genes in deep subseafloor sedimentary metagenomes.</title>
        <authorList>
            <person name="Kawai M."/>
            <person name="Futagami T."/>
            <person name="Toyoda A."/>
            <person name="Takaki Y."/>
            <person name="Nishi S."/>
            <person name="Hori S."/>
            <person name="Arai W."/>
            <person name="Tsubouchi T."/>
            <person name="Morono Y."/>
            <person name="Uchiyama I."/>
            <person name="Ito T."/>
            <person name="Fujiyama A."/>
            <person name="Inagaki F."/>
            <person name="Takami H."/>
        </authorList>
    </citation>
    <scope>NUCLEOTIDE SEQUENCE</scope>
    <source>
        <strain evidence="3">Expedition CK06-06</strain>
    </source>
</reference>
<evidence type="ECO:0000313" key="3">
    <source>
        <dbReference type="EMBL" id="GAF90591.1"/>
    </source>
</evidence>
<dbReference type="PANTHER" id="PTHR43489">
    <property type="entry name" value="ISOMERASE"/>
    <property type="match status" value="1"/>
</dbReference>
<name>X0TTQ6_9ZZZZ</name>
<proteinExistence type="predicted"/>
<dbReference type="InterPro" id="IPR013022">
    <property type="entry name" value="Xyl_isomerase-like_TIM-brl"/>
</dbReference>
<keyword evidence="1" id="KW-0413">Isomerase</keyword>
<protein>
    <recommendedName>
        <fullName evidence="2">Xylose isomerase-like TIM barrel domain-containing protein</fullName>
    </recommendedName>
</protein>
<dbReference type="Pfam" id="PF01261">
    <property type="entry name" value="AP_endonuc_2"/>
    <property type="match status" value="1"/>
</dbReference>
<sequence>MGNIKQSFCLGLFLKEGMALDELIRRAKEIGCAAVEIWQRDKAPFEELLDVTQKHSLQIASMSGHYSLTEGLNNPDDHGRIADELTESIELAAKHGIPGLIVFSGNRNGRDDEESVEICADGLRRVVKLAEEKGVNLNMELLNSKRTHPGYQCDHTEWGVRVCKATGSPRAKLLYDIYHMSIMEGDLIETIRANIEYIG</sequence>
<evidence type="ECO:0000259" key="2">
    <source>
        <dbReference type="Pfam" id="PF01261"/>
    </source>
</evidence>
<dbReference type="AlphaFoldDB" id="X0TTQ6"/>
<dbReference type="EMBL" id="BARS01019410">
    <property type="protein sequence ID" value="GAF90591.1"/>
    <property type="molecule type" value="Genomic_DNA"/>
</dbReference>